<proteinExistence type="inferred from homology"/>
<organism evidence="15 16">
    <name type="scientific">Pleurodeles waltl</name>
    <name type="common">Iberian ribbed newt</name>
    <dbReference type="NCBI Taxonomy" id="8319"/>
    <lineage>
        <taxon>Eukaryota</taxon>
        <taxon>Metazoa</taxon>
        <taxon>Chordata</taxon>
        <taxon>Craniata</taxon>
        <taxon>Vertebrata</taxon>
        <taxon>Euteleostomi</taxon>
        <taxon>Amphibia</taxon>
        <taxon>Batrachia</taxon>
        <taxon>Caudata</taxon>
        <taxon>Salamandroidea</taxon>
        <taxon>Salamandridae</taxon>
        <taxon>Pleurodelinae</taxon>
        <taxon>Pleurodeles</taxon>
    </lineage>
</organism>
<dbReference type="PANTHER" id="PTHR43918">
    <property type="entry name" value="ACETYLCHOLINESTERASE"/>
    <property type="match status" value="1"/>
</dbReference>
<evidence type="ECO:0000256" key="7">
    <source>
        <dbReference type="ARBA" id="ARBA00023157"/>
    </source>
</evidence>
<evidence type="ECO:0000256" key="3">
    <source>
        <dbReference type="ARBA" id="ARBA00022487"/>
    </source>
</evidence>
<comment type="similarity">
    <text evidence="2 13">Belongs to the type-B carboxylesterase/lipase family.</text>
</comment>
<evidence type="ECO:0000256" key="8">
    <source>
        <dbReference type="ARBA" id="ARBA00023180"/>
    </source>
</evidence>
<feature type="domain" description="Carboxylesterase type B" evidence="14">
    <location>
        <begin position="39"/>
        <end position="515"/>
    </location>
</feature>
<evidence type="ECO:0000313" key="15">
    <source>
        <dbReference type="EMBL" id="KAJ1087919.1"/>
    </source>
</evidence>
<dbReference type="EMBL" id="JANPWB010000015">
    <property type="protein sequence ID" value="KAJ1087919.1"/>
    <property type="molecule type" value="Genomic_DNA"/>
</dbReference>
<keyword evidence="5" id="KW-0597">Phosphoprotein</keyword>
<comment type="catalytic activity">
    <reaction evidence="9">
        <text>an acylcholine + H2O = a carboxylate + choline + H(+)</text>
        <dbReference type="Rhea" id="RHEA:21964"/>
        <dbReference type="ChEBI" id="CHEBI:15354"/>
        <dbReference type="ChEBI" id="CHEBI:15377"/>
        <dbReference type="ChEBI" id="CHEBI:15378"/>
        <dbReference type="ChEBI" id="CHEBI:29067"/>
        <dbReference type="ChEBI" id="CHEBI:35287"/>
        <dbReference type="EC" id="3.1.1.8"/>
    </reaction>
</comment>
<dbReference type="GO" id="GO:0005886">
    <property type="term" value="C:plasma membrane"/>
    <property type="evidence" value="ECO:0007669"/>
    <property type="project" value="TreeGrafter"/>
</dbReference>
<dbReference type="InterPro" id="IPR000997">
    <property type="entry name" value="Cholinesterase"/>
</dbReference>
<dbReference type="CDD" id="cd00312">
    <property type="entry name" value="Esterase_lipase"/>
    <property type="match status" value="1"/>
</dbReference>
<dbReference type="Pfam" id="PF00135">
    <property type="entry name" value="COesterase"/>
    <property type="match status" value="1"/>
</dbReference>
<dbReference type="PRINTS" id="PR00878">
    <property type="entry name" value="CHOLNESTRASE"/>
</dbReference>
<evidence type="ECO:0000259" key="14">
    <source>
        <dbReference type="Pfam" id="PF00135"/>
    </source>
</evidence>
<feature type="active site" description="Charge relay system" evidence="12">
    <location>
        <position position="361"/>
    </location>
</feature>
<dbReference type="Gene3D" id="3.40.50.1820">
    <property type="entry name" value="alpha/beta hydrolase"/>
    <property type="match status" value="1"/>
</dbReference>
<dbReference type="PANTHER" id="PTHR43918:SF5">
    <property type="entry name" value="CHOLINESTERASE"/>
    <property type="match status" value="1"/>
</dbReference>
<reference evidence="15" key="1">
    <citation type="journal article" date="2022" name="bioRxiv">
        <title>Sequencing and chromosome-scale assembly of the giantPleurodeles waltlgenome.</title>
        <authorList>
            <person name="Brown T."/>
            <person name="Elewa A."/>
            <person name="Iarovenko S."/>
            <person name="Subramanian E."/>
            <person name="Araus A.J."/>
            <person name="Petzold A."/>
            <person name="Susuki M."/>
            <person name="Suzuki K.-i.T."/>
            <person name="Hayashi T."/>
            <person name="Toyoda A."/>
            <person name="Oliveira C."/>
            <person name="Osipova E."/>
            <person name="Leigh N.D."/>
            <person name="Simon A."/>
            <person name="Yun M.H."/>
        </authorList>
    </citation>
    <scope>NUCLEOTIDE SEQUENCE</scope>
    <source>
        <strain evidence="15">20211129_DDA</strain>
        <tissue evidence="15">Liver</tissue>
    </source>
</reference>
<evidence type="ECO:0000256" key="6">
    <source>
        <dbReference type="ARBA" id="ARBA00022801"/>
    </source>
</evidence>
<keyword evidence="4" id="KW-0964">Secreted</keyword>
<evidence type="ECO:0000256" key="1">
    <source>
        <dbReference type="ARBA" id="ARBA00004613"/>
    </source>
</evidence>
<dbReference type="InterPro" id="IPR019826">
    <property type="entry name" value="Carboxylesterase_B_AS"/>
</dbReference>
<dbReference type="InterPro" id="IPR029058">
    <property type="entry name" value="AB_hydrolase_fold"/>
</dbReference>
<keyword evidence="6 13" id="KW-0378">Hydrolase</keyword>
<dbReference type="InterPro" id="IPR002018">
    <property type="entry name" value="CarbesteraseB"/>
</dbReference>
<dbReference type="EC" id="3.1.1.-" evidence="13"/>
<dbReference type="FunFam" id="3.40.50.1820:FF:000029">
    <property type="entry name" value="Acetylcholinesterase"/>
    <property type="match status" value="1"/>
</dbReference>
<keyword evidence="8" id="KW-0325">Glycoprotein</keyword>
<dbReference type="GO" id="GO:0019695">
    <property type="term" value="P:choline metabolic process"/>
    <property type="evidence" value="ECO:0007669"/>
    <property type="project" value="TreeGrafter"/>
</dbReference>
<feature type="active site" description="Charge relay system" evidence="12">
    <location>
        <position position="474"/>
    </location>
</feature>
<dbReference type="SUPFAM" id="SSF53474">
    <property type="entry name" value="alpha/beta-Hydrolases"/>
    <property type="match status" value="1"/>
</dbReference>
<dbReference type="AlphaFoldDB" id="A0AAV7LC33"/>
<evidence type="ECO:0000313" key="16">
    <source>
        <dbReference type="Proteomes" id="UP001066276"/>
    </source>
</evidence>
<dbReference type="InterPro" id="IPR050654">
    <property type="entry name" value="AChE-related_enzymes"/>
</dbReference>
<dbReference type="GO" id="GO:0006581">
    <property type="term" value="P:acetylcholine catabolic process"/>
    <property type="evidence" value="ECO:0007669"/>
    <property type="project" value="TreeGrafter"/>
</dbReference>
<evidence type="ECO:0000256" key="12">
    <source>
        <dbReference type="PIRSR" id="PIRSR600997-1"/>
    </source>
</evidence>
<keyword evidence="16" id="KW-1185">Reference proteome</keyword>
<dbReference type="Proteomes" id="UP001066276">
    <property type="component" value="Chromosome 11"/>
</dbReference>
<keyword evidence="3" id="KW-0719">Serine esterase</keyword>
<dbReference type="InterPro" id="IPR019819">
    <property type="entry name" value="Carboxylesterase_B_CS"/>
</dbReference>
<comment type="function">
    <text evidence="10">Esterase with broad substrate specificity. Contributes to the inactivation of the neurotransmitter acetylcholine. Can degrade neurotoxic organophosphate esters.</text>
</comment>
<comment type="caution">
    <text evidence="15">The sequence shown here is derived from an EMBL/GenBank/DDBJ whole genome shotgun (WGS) entry which is preliminary data.</text>
</comment>
<evidence type="ECO:0000256" key="9">
    <source>
        <dbReference type="ARBA" id="ARBA00036543"/>
    </source>
</evidence>
<sequence>MLVTGMDCVGKSLCISCTIFLSLIYVVAVSAQVQLEDDDLIVSTKSGKIKGMYISVLSKQITAFLGIPYGEPPMGHLRFRKPEPRKPWSHIWNATAYGNSCYQYVDQTFPGFPGSEMWNPNTLLSEDCLYLNIWIPSPKPKNASVMVWIYGGGFETGTASLELYDGRYLARIERVVVVSMNYRVGALGFLSFPGNAEAPGNVGLFDQRLALQWIQENIAAFGGNPKSVTLFGESAGAVSVSYHVLSLKSHRFFTRAIMQSGVSTAPWAIISSIEAVNRTLTLANLLGCAYSNEPETIACLRNKEAHEIVENTFSVLTHSSVIEITFPPTVDGDFLTDMPTILLETGHAKKTQILTGVNKDEGTYFLVYRAPGFSKDNTSLINRKEFHEIVNFSLPNASELGVESVIFQYTNYDDEHNPVKNRDALNDIVGDYNFICPVLEFTKKCAESGSTAFLYFFDHQSTKLSWPKWMGVMHGYEIEFVFGLPTVRRLNYTREEEILTRTIMTYWANFAKYGSLITNKHEFGDFGDTYAPELVFLMETWTNTSLDPDLRTAILEGYDIYRVDRLG</sequence>
<evidence type="ECO:0000256" key="2">
    <source>
        <dbReference type="ARBA" id="ARBA00005964"/>
    </source>
</evidence>
<dbReference type="GO" id="GO:0003990">
    <property type="term" value="F:acetylcholinesterase activity"/>
    <property type="evidence" value="ECO:0007669"/>
    <property type="project" value="TreeGrafter"/>
</dbReference>
<evidence type="ECO:0000256" key="13">
    <source>
        <dbReference type="RuleBase" id="RU361235"/>
    </source>
</evidence>
<comment type="subcellular location">
    <subcellularLocation>
        <location evidence="1">Secreted</location>
    </subcellularLocation>
</comment>
<dbReference type="PROSITE" id="PS00122">
    <property type="entry name" value="CARBOXYLESTERASE_B_1"/>
    <property type="match status" value="1"/>
</dbReference>
<evidence type="ECO:0000256" key="10">
    <source>
        <dbReference type="ARBA" id="ARBA00037444"/>
    </source>
</evidence>
<dbReference type="GO" id="GO:0005615">
    <property type="term" value="C:extracellular space"/>
    <property type="evidence" value="ECO:0007669"/>
    <property type="project" value="TreeGrafter"/>
</dbReference>
<gene>
    <name evidence="15" type="ORF">NDU88_001078</name>
</gene>
<dbReference type="PROSITE" id="PS00941">
    <property type="entry name" value="CARBOXYLESTERASE_B_2"/>
    <property type="match status" value="1"/>
</dbReference>
<keyword evidence="7" id="KW-1015">Disulfide bond</keyword>
<protein>
    <recommendedName>
        <fullName evidence="13">Carboxylic ester hydrolase</fullName>
        <ecNumber evidence="13">3.1.1.-</ecNumber>
    </recommendedName>
</protein>
<evidence type="ECO:0000256" key="4">
    <source>
        <dbReference type="ARBA" id="ARBA00022525"/>
    </source>
</evidence>
<evidence type="ECO:0000256" key="11">
    <source>
        <dbReference type="ARBA" id="ARBA00038819"/>
    </source>
</evidence>
<comment type="subunit">
    <text evidence="11">Homotetramer; disulfide-linked. Dimer of dimers.</text>
</comment>
<name>A0AAV7LC33_PLEWA</name>
<accession>A0AAV7LC33</accession>
<evidence type="ECO:0000256" key="5">
    <source>
        <dbReference type="ARBA" id="ARBA00022553"/>
    </source>
</evidence>
<feature type="active site" description="Acyl-ester intermediate" evidence="12">
    <location>
        <position position="234"/>
    </location>
</feature>